<dbReference type="Gene3D" id="3.30.450.40">
    <property type="match status" value="1"/>
</dbReference>
<sequence>MRNQIKDYLQTQALKLNPDDVAVAHAATQVVLAQGRAHIDNALVQHDKLPEYIFNQIDTLKQLFMALDSVYSRQENVQAATIYVLAEHGNLLRVAQMGAAMETELPVNEDSAWYYLAARTANSGWANIAEDVAKWLQIGELQGEHNRRAVSQTSLPICGEDGVVYGVLQVESRAVLAENALAEWVGLALGVLPVLREWCPREGGESECV</sequence>
<evidence type="ECO:0000313" key="2">
    <source>
        <dbReference type="Proteomes" id="UP000254209"/>
    </source>
</evidence>
<evidence type="ECO:0008006" key="3">
    <source>
        <dbReference type="Google" id="ProtNLM"/>
    </source>
</evidence>
<dbReference type="Proteomes" id="UP000254209">
    <property type="component" value="Unassembled WGS sequence"/>
</dbReference>
<accession>A0A376BL01</accession>
<dbReference type="InterPro" id="IPR029016">
    <property type="entry name" value="GAF-like_dom_sf"/>
</dbReference>
<dbReference type="EMBL" id="UFSO01000002">
    <property type="protein sequence ID" value="SSY70308.1"/>
    <property type="molecule type" value="Genomic_DNA"/>
</dbReference>
<name>A0A376BL01_9NEIS</name>
<organism evidence="1 2">
    <name type="scientific">Alysiella crassa</name>
    <dbReference type="NCBI Taxonomy" id="153491"/>
    <lineage>
        <taxon>Bacteria</taxon>
        <taxon>Pseudomonadati</taxon>
        <taxon>Pseudomonadota</taxon>
        <taxon>Betaproteobacteria</taxon>
        <taxon>Neisseriales</taxon>
        <taxon>Neisseriaceae</taxon>
        <taxon>Alysiella</taxon>
    </lineage>
</organism>
<dbReference type="AlphaFoldDB" id="A0A376BL01"/>
<proteinExistence type="predicted"/>
<keyword evidence="2" id="KW-1185">Reference proteome</keyword>
<gene>
    <name evidence="1" type="ORF">NCTC10283_00394</name>
</gene>
<evidence type="ECO:0000313" key="1">
    <source>
        <dbReference type="EMBL" id="SSY70308.1"/>
    </source>
</evidence>
<dbReference type="OrthoDB" id="8613057at2"/>
<dbReference type="RefSeq" id="WP_034295960.1">
    <property type="nucleotide sequence ID" value="NZ_UFSO01000002.1"/>
</dbReference>
<dbReference type="SUPFAM" id="SSF55781">
    <property type="entry name" value="GAF domain-like"/>
    <property type="match status" value="1"/>
</dbReference>
<dbReference type="STRING" id="1120980.GCA_000745955_02650"/>
<protein>
    <recommendedName>
        <fullName evidence="3">GAF domain-containing protein</fullName>
    </recommendedName>
</protein>
<reference evidence="1 2" key="1">
    <citation type="submission" date="2018-06" db="EMBL/GenBank/DDBJ databases">
        <authorList>
            <consortium name="Pathogen Informatics"/>
            <person name="Doyle S."/>
        </authorList>
    </citation>
    <scope>NUCLEOTIDE SEQUENCE [LARGE SCALE GENOMIC DNA]</scope>
    <source>
        <strain evidence="1 2">NCTC10283</strain>
    </source>
</reference>